<dbReference type="EMBL" id="FSRM01000002">
    <property type="protein sequence ID" value="SIO54181.1"/>
    <property type="molecule type" value="Genomic_DNA"/>
</dbReference>
<gene>
    <name evidence="1" type="ORF">SAMN05444168_6761</name>
</gene>
<proteinExistence type="predicted"/>
<dbReference type="Proteomes" id="UP000184693">
    <property type="component" value="Unassembled WGS sequence"/>
</dbReference>
<name>A0A1N6KCA8_9BURK</name>
<accession>A0A1N6KCA8</accession>
<organism evidence="1 2">
    <name type="scientific">Paraburkholderia phenazinium</name>
    <dbReference type="NCBI Taxonomy" id="60549"/>
    <lineage>
        <taxon>Bacteria</taxon>
        <taxon>Pseudomonadati</taxon>
        <taxon>Pseudomonadota</taxon>
        <taxon>Betaproteobacteria</taxon>
        <taxon>Burkholderiales</taxon>
        <taxon>Burkholderiaceae</taxon>
        <taxon>Paraburkholderia</taxon>
    </lineage>
</organism>
<reference evidence="1 2" key="1">
    <citation type="submission" date="2016-11" db="EMBL/GenBank/DDBJ databases">
        <authorList>
            <person name="Jaros S."/>
            <person name="Januszkiewicz K."/>
            <person name="Wedrychowicz H."/>
        </authorList>
    </citation>
    <scope>NUCLEOTIDE SEQUENCE [LARGE SCALE GENOMIC DNA]</scope>
    <source>
        <strain evidence="1 2">GAS86</strain>
    </source>
</reference>
<sequence>MSINAITNNAGVSLRQAHAKSAPCSTSSINGVADADNSASTSTIWLLEFDSSTQLTLSSDAQILAQLQAIGST</sequence>
<evidence type="ECO:0000313" key="2">
    <source>
        <dbReference type="Proteomes" id="UP000184693"/>
    </source>
</evidence>
<dbReference type="AlphaFoldDB" id="A0A1N6KCA8"/>
<protein>
    <submittedName>
        <fullName evidence="1">Uncharacterized protein</fullName>
    </submittedName>
</protein>
<evidence type="ECO:0000313" key="1">
    <source>
        <dbReference type="EMBL" id="SIO54181.1"/>
    </source>
</evidence>